<evidence type="ECO:0000256" key="1">
    <source>
        <dbReference type="ARBA" id="ARBA00004123"/>
    </source>
</evidence>
<feature type="domain" description="DEUBAD" evidence="9">
    <location>
        <begin position="29"/>
        <end position="148"/>
    </location>
</feature>
<evidence type="ECO:0000256" key="4">
    <source>
        <dbReference type="ARBA" id="ARBA00022833"/>
    </source>
</evidence>
<dbReference type="EMBL" id="KK088417">
    <property type="protein sequence ID" value="EYE96703.1"/>
    <property type="molecule type" value="Genomic_DNA"/>
</dbReference>
<evidence type="ECO:0000259" key="9">
    <source>
        <dbReference type="PROSITE" id="PS51916"/>
    </source>
</evidence>
<keyword evidence="2" id="KW-0479">Metal-binding</keyword>
<dbReference type="OrthoDB" id="2289918at2759"/>
<comment type="subcellular location">
    <subcellularLocation>
        <location evidence="1">Nucleus</location>
    </subcellularLocation>
</comment>
<evidence type="ECO:0000313" key="10">
    <source>
        <dbReference type="EMBL" id="EYE96703.1"/>
    </source>
</evidence>
<dbReference type="AlphaFoldDB" id="A0A017SIC8"/>
<dbReference type="STRING" id="1388766.A0A017SIC8"/>
<evidence type="ECO:0000256" key="6">
    <source>
        <dbReference type="ARBA" id="ARBA00023163"/>
    </source>
</evidence>
<feature type="compositionally biased region" description="Basic and acidic residues" evidence="8">
    <location>
        <begin position="241"/>
        <end position="254"/>
    </location>
</feature>
<evidence type="ECO:0000256" key="8">
    <source>
        <dbReference type="SAM" id="MobiDB-lite"/>
    </source>
</evidence>
<dbReference type="GO" id="GO:0008270">
    <property type="term" value="F:zinc ion binding"/>
    <property type="evidence" value="ECO:0007669"/>
    <property type="project" value="UniProtKB-KW"/>
</dbReference>
<feature type="region of interest" description="Disordered" evidence="8">
    <location>
        <begin position="1"/>
        <end position="28"/>
    </location>
</feature>
<proteinExistence type="predicted"/>
<keyword evidence="5" id="KW-0805">Transcription regulation</keyword>
<dbReference type="HOGENOM" id="CLU_026585_0_0_1"/>
<dbReference type="GeneID" id="63695184"/>
<evidence type="ECO:0000256" key="7">
    <source>
        <dbReference type="ARBA" id="ARBA00023242"/>
    </source>
</evidence>
<dbReference type="PROSITE" id="PS51916">
    <property type="entry name" value="DEUBAD"/>
    <property type="match status" value="1"/>
</dbReference>
<organism evidence="10 11">
    <name type="scientific">Aspergillus ruber (strain CBS 135680)</name>
    <dbReference type="NCBI Taxonomy" id="1388766"/>
    <lineage>
        <taxon>Eukaryota</taxon>
        <taxon>Fungi</taxon>
        <taxon>Dikarya</taxon>
        <taxon>Ascomycota</taxon>
        <taxon>Pezizomycotina</taxon>
        <taxon>Eurotiomycetes</taxon>
        <taxon>Eurotiomycetidae</taxon>
        <taxon>Eurotiales</taxon>
        <taxon>Aspergillaceae</taxon>
        <taxon>Aspergillus</taxon>
        <taxon>Aspergillus subgen. Aspergillus</taxon>
    </lineage>
</organism>
<keyword evidence="3" id="KW-0863">Zinc-finger</keyword>
<keyword evidence="6" id="KW-0804">Transcription</keyword>
<keyword evidence="7" id="KW-0539">Nucleus</keyword>
<sequence length="396" mass="45248">MSANTRAKRNPRRGATKSKWDPESVMTSSKSPLVNVDLVKLLANRKAWDELEESEKEEILELLPEHIRPQPEPCEDGTMKIPPLPESFLRYDNPWRDAVRQFQVDLENGRYDPEWIRQADIAVQERANGEFDDFKEREFEEFWGQKQRMDKSLSAGESSQVKLTTLVEQGVVRVGDVWKISRGFNVPGGRLLIEKEAKILGFDGSYMTCVVPTGRRVFLPQVSDAKYKALLKAYKSNNGAKEEDGIVKDEEKPSTRGLRKRKSGVEDGPRKKQQQKASEDAQSDFEITIPVSTKQEDQVEKVEDDAPADLENDFETETDIEIVQSSSSGLTLKGVEVIILPKVNGPTYLGNKMIELDGRIKHIPNGNAWKEFRCYRNNQDMGSLWEVRQAWYVKRK</sequence>
<gene>
    <name evidence="10" type="ORF">EURHEDRAFT_401149</name>
</gene>
<dbReference type="InterPro" id="IPR028020">
    <property type="entry name" value="ASX_DEUBAD_dom"/>
</dbReference>
<evidence type="ECO:0000256" key="2">
    <source>
        <dbReference type="ARBA" id="ARBA00022723"/>
    </source>
</evidence>
<dbReference type="Pfam" id="PF13919">
    <property type="entry name" value="ASXH"/>
    <property type="match status" value="1"/>
</dbReference>
<reference evidence="11" key="1">
    <citation type="journal article" date="2014" name="Nat. Commun.">
        <title>Genomic adaptations of the halophilic Dead Sea filamentous fungus Eurotium rubrum.</title>
        <authorList>
            <person name="Kis-Papo T."/>
            <person name="Weig A.R."/>
            <person name="Riley R."/>
            <person name="Persoh D."/>
            <person name="Salamov A."/>
            <person name="Sun H."/>
            <person name="Lipzen A."/>
            <person name="Wasser S.P."/>
            <person name="Rambold G."/>
            <person name="Grigoriev I.V."/>
            <person name="Nevo E."/>
        </authorList>
    </citation>
    <scope>NUCLEOTIDE SEQUENCE [LARGE SCALE GENOMIC DNA]</scope>
    <source>
        <strain evidence="11">CBS 135680</strain>
    </source>
</reference>
<accession>A0A017SIC8</accession>
<feature type="compositionally biased region" description="Basic residues" evidence="8">
    <location>
        <begin position="1"/>
        <end position="16"/>
    </location>
</feature>
<dbReference type="RefSeq" id="XP_040640391.1">
    <property type="nucleotide sequence ID" value="XM_040780060.1"/>
</dbReference>
<dbReference type="Proteomes" id="UP000019804">
    <property type="component" value="Unassembled WGS sequence"/>
</dbReference>
<keyword evidence="11" id="KW-1185">Reference proteome</keyword>
<dbReference type="InterPro" id="IPR044867">
    <property type="entry name" value="DEUBAD_dom"/>
</dbReference>
<evidence type="ECO:0000313" key="11">
    <source>
        <dbReference type="Proteomes" id="UP000019804"/>
    </source>
</evidence>
<evidence type="ECO:0000256" key="3">
    <source>
        <dbReference type="ARBA" id="ARBA00022771"/>
    </source>
</evidence>
<dbReference type="GO" id="GO:0005634">
    <property type="term" value="C:nucleus"/>
    <property type="evidence" value="ECO:0007669"/>
    <property type="project" value="UniProtKB-SubCell"/>
</dbReference>
<keyword evidence="4" id="KW-0862">Zinc</keyword>
<evidence type="ECO:0000256" key="5">
    <source>
        <dbReference type="ARBA" id="ARBA00023015"/>
    </source>
</evidence>
<protein>
    <recommendedName>
        <fullName evidence="9">DEUBAD domain-containing protein</fullName>
    </recommendedName>
</protein>
<name>A0A017SIC8_ASPRC</name>
<feature type="region of interest" description="Disordered" evidence="8">
    <location>
        <begin position="241"/>
        <end position="301"/>
    </location>
</feature>